<feature type="transmembrane region" description="Helical" evidence="1">
    <location>
        <begin position="343"/>
        <end position="364"/>
    </location>
</feature>
<keyword evidence="1" id="KW-0812">Transmembrane</keyword>
<sequence>MGNGEGGIGSHFVREGRSLSVAATLVVAACIFARVLPYGFSASPDLAHHYGLIRWLMEHWGVSTDAAPILGEMSIYPRYAHILAAILGTGAHSAFLGMQLVATASLVICWIALAWMSQVLPGRASWIFVCAFVALLAFNRATIGLDLVGHEIVVNYFFSQLAGQACFLAIVAFCARTEADRGFGILLPLVVIVLAVLMAGVHLVPAIEGLGYGLVLLFAHALSDRRAWLPRSAVLVVALGIGVAAMCLHPAFTASRSISENNGFLPLAAVTTLPRLILLAVTTGLASLGLIWISLPWQRIQVPRVAAIARHIGSAGAAIAFLCMLQAVAAAMHLGSEYAVRKYAFGLSTILLTEIALLVAVFGAKRFAQGSARAPLAWSQPAIVVAALWLFSFSGSRPAVDAPSFLALENAATVAKDIGAVNGAHQAYARGLVLGDVSNVANYLVSQAIFGAPRDENGMAPLYDREFPAPEAVGAIFSSTKNPSLWSDEGCVRTRLGGGFVVSDGQCIRARFSDACREALVFSFKGFLPASMMTGFSNAEVDGRWTEGNRATVTCRKAEGSPDWKELKLDVQPFSPNGHVQTVELSINGIPAGTYSLTDATTLKVPLPEEARNDPHALTVSFALPNALSPKEAGLSADARKLGLMLKTLTLQ</sequence>
<feature type="transmembrane region" description="Helical" evidence="1">
    <location>
        <begin position="82"/>
        <end position="113"/>
    </location>
</feature>
<dbReference type="EMBL" id="JAAQQR010000002">
    <property type="protein sequence ID" value="NID04177.1"/>
    <property type="molecule type" value="Genomic_DNA"/>
</dbReference>
<feature type="transmembrane region" description="Helical" evidence="1">
    <location>
        <begin position="307"/>
        <end position="331"/>
    </location>
</feature>
<dbReference type="RefSeq" id="WP_167123606.1">
    <property type="nucleotide sequence ID" value="NZ_JAAQQR010000002.1"/>
</dbReference>
<feature type="transmembrane region" description="Helical" evidence="1">
    <location>
        <begin position="157"/>
        <end position="175"/>
    </location>
</feature>
<dbReference type="Proteomes" id="UP001429601">
    <property type="component" value="Unassembled WGS sequence"/>
</dbReference>
<feature type="transmembrane region" description="Helical" evidence="1">
    <location>
        <begin position="234"/>
        <end position="252"/>
    </location>
</feature>
<evidence type="ECO:0000313" key="3">
    <source>
        <dbReference type="Proteomes" id="UP001429601"/>
    </source>
</evidence>
<proteinExistence type="predicted"/>
<keyword evidence="3" id="KW-1185">Reference proteome</keyword>
<comment type="caution">
    <text evidence="2">The sequence shown here is derived from an EMBL/GenBank/DDBJ whole genome shotgun (WGS) entry which is preliminary data.</text>
</comment>
<keyword evidence="1" id="KW-0472">Membrane</keyword>
<feature type="transmembrane region" description="Helical" evidence="1">
    <location>
        <begin position="206"/>
        <end position="222"/>
    </location>
</feature>
<accession>A0ABX0Q1F8</accession>
<evidence type="ECO:0008006" key="4">
    <source>
        <dbReference type="Google" id="ProtNLM"/>
    </source>
</evidence>
<organism evidence="2 3">
    <name type="scientific">Luteibacter jiangsuensis</name>
    <dbReference type="NCBI Taxonomy" id="637577"/>
    <lineage>
        <taxon>Bacteria</taxon>
        <taxon>Pseudomonadati</taxon>
        <taxon>Pseudomonadota</taxon>
        <taxon>Gammaproteobacteria</taxon>
        <taxon>Lysobacterales</taxon>
        <taxon>Rhodanobacteraceae</taxon>
        <taxon>Luteibacter</taxon>
    </lineage>
</organism>
<name>A0ABX0Q1F8_9GAMM</name>
<evidence type="ECO:0000256" key="1">
    <source>
        <dbReference type="SAM" id="Phobius"/>
    </source>
</evidence>
<feature type="transmembrane region" description="Helical" evidence="1">
    <location>
        <begin position="21"/>
        <end position="40"/>
    </location>
</feature>
<feature type="transmembrane region" description="Helical" evidence="1">
    <location>
        <begin position="125"/>
        <end position="145"/>
    </location>
</feature>
<protein>
    <recommendedName>
        <fullName evidence="4">4-amino-4-deoxy-L-arabinose transferase-like glycosyltransferase</fullName>
    </recommendedName>
</protein>
<keyword evidence="1" id="KW-1133">Transmembrane helix</keyword>
<gene>
    <name evidence="2" type="ORF">HBF26_04725</name>
</gene>
<reference evidence="2 3" key="1">
    <citation type="journal article" date="2011" name="Curr. Microbiol.">
        <title>Luteibacter jiangsuensis sp. nov.: a methamidophos-degrading bacterium isolated from a methamidophos-manufacturing factory.</title>
        <authorList>
            <person name="Wang L."/>
            <person name="Wang G.L."/>
            <person name="Li S.P."/>
            <person name="Jiang J.D."/>
        </authorList>
    </citation>
    <scope>NUCLEOTIDE SEQUENCE [LARGE SCALE GENOMIC DNA]</scope>
    <source>
        <strain evidence="2 3">CGMCC 1.10133</strain>
    </source>
</reference>
<feature type="transmembrane region" description="Helical" evidence="1">
    <location>
        <begin position="272"/>
        <end position="295"/>
    </location>
</feature>
<feature type="transmembrane region" description="Helical" evidence="1">
    <location>
        <begin position="376"/>
        <end position="395"/>
    </location>
</feature>
<evidence type="ECO:0000313" key="2">
    <source>
        <dbReference type="EMBL" id="NID04177.1"/>
    </source>
</evidence>
<feature type="transmembrane region" description="Helical" evidence="1">
    <location>
        <begin position="182"/>
        <end position="200"/>
    </location>
</feature>